<evidence type="ECO:0000313" key="2">
    <source>
        <dbReference type="Proteomes" id="UP000790377"/>
    </source>
</evidence>
<reference evidence="1" key="1">
    <citation type="journal article" date="2021" name="New Phytol.">
        <title>Evolutionary innovations through gain and loss of genes in the ectomycorrhizal Boletales.</title>
        <authorList>
            <person name="Wu G."/>
            <person name="Miyauchi S."/>
            <person name="Morin E."/>
            <person name="Kuo A."/>
            <person name="Drula E."/>
            <person name="Varga T."/>
            <person name="Kohler A."/>
            <person name="Feng B."/>
            <person name="Cao Y."/>
            <person name="Lipzen A."/>
            <person name="Daum C."/>
            <person name="Hundley H."/>
            <person name="Pangilinan J."/>
            <person name="Johnson J."/>
            <person name="Barry K."/>
            <person name="LaButti K."/>
            <person name="Ng V."/>
            <person name="Ahrendt S."/>
            <person name="Min B."/>
            <person name="Choi I.G."/>
            <person name="Park H."/>
            <person name="Plett J.M."/>
            <person name="Magnuson J."/>
            <person name="Spatafora J.W."/>
            <person name="Nagy L.G."/>
            <person name="Henrissat B."/>
            <person name="Grigoriev I.V."/>
            <person name="Yang Z.L."/>
            <person name="Xu J."/>
            <person name="Martin F.M."/>
        </authorList>
    </citation>
    <scope>NUCLEOTIDE SEQUENCE</scope>
    <source>
        <strain evidence="1">ATCC 28755</strain>
    </source>
</reference>
<comment type="caution">
    <text evidence="1">The sequence shown here is derived from an EMBL/GenBank/DDBJ whole genome shotgun (WGS) entry which is preliminary data.</text>
</comment>
<name>A0ACB8AMW9_9AGAM</name>
<keyword evidence="2" id="KW-1185">Reference proteome</keyword>
<proteinExistence type="predicted"/>
<accession>A0ACB8AMW9</accession>
<protein>
    <submittedName>
        <fullName evidence="1">Uncharacterized protein</fullName>
    </submittedName>
</protein>
<dbReference type="EMBL" id="MU267612">
    <property type="protein sequence ID" value="KAH7914519.1"/>
    <property type="molecule type" value="Genomic_DNA"/>
</dbReference>
<sequence>MELSQLSPTDELRLRTHIRQLLSKYVKSHITTDYMRFTEDALEELFCQNFYAVPMADSTSIMLPPDPLDTLFRSLDSANLERYDERWAADANAVQLIKKIFIGKGQVRSDLCWREDDPYERYAALHRPMSPTLTSHSRRETSKRGLHLAKASMPNSQREMVDLTQLYPVDIEPIAELTCPKTEEMLNLKLKIDQVSHKSMVTLLKSILTLHPPSAHDHPNPTLDKFLRCDSPSPTLPRCYSPPLFARSQLPGYEGRLPAKNKAYSSIDLADLAATFPCTKHEDTDDIDITAEHLLLVDGWVAYAPISSPAMSSASTSSEIDEIFELSPDGTPATSLFAAKMEEIEIPRTRKFGTSEGHVPSLTDGKSLESFISPYVLSVATETPAPVSSPTQSLSDSLQGGPPTYLETTDGQSDRETDLHNALKSIYQVVGAGTTDIIMEEKLDEKDTMMMDVPDLLPPSDHPPDPMFRPSRLRDFVTSASPLESKSFPQFLTKVKGVKPLNIELSWVPVRYGSKIPTHEEVIKADGEFYVDFSKEYKNDIQDVEVLAMLEDVVSTRSIDASPLHMCREVGMTPPPEQHTLSRSTDEKVELVMTNAERRLLADLPKNATKPIGGSESVDPEADSDLRYLQMQERSPKHGRLMEFYPQQNIPPPFDNSRVGFARPIDANARWADDNDTFERSSNEFLDMELDVDFVASPRNYRNGSPDNFSPRFQGSDPVGETDASVDVCGPFLPLSFGSQSQQVSYPDPPGLVFKAHDAGLSKSLDDANDFLADNIPIGASDRSQGTKPLVNDTSASTRRSLANFLAMRKKCAADNTTLDELPSKAPPASSIPELPCPNSPRITPADLFDKHTLRLPDPWILPLSPHKYLGSLTFIQNRNLVSALRSEMCAIDLVERCDLDDADIILDPTAAIMFSPLLALSSQVESLVTKLELLSWRYSQILLIMQAFPPSHAVSNEQSETKRLAPCAYTPPLLKAVKKLRRNISISEGFGAKDPTCSISMAFANTVMEAAMFTRYFGDFVETNASTEVSLWGTRDWLDEDEQENEYDLARVKAMNAFAACVMLYQKPLQEILDQSSDERIREFGPLVGEDRVAQLSGAIEFSMRDIDIDIGSDQLEAGSKCDFGYGVSGYEEADMQDVY</sequence>
<dbReference type="Proteomes" id="UP000790377">
    <property type="component" value="Unassembled WGS sequence"/>
</dbReference>
<evidence type="ECO:0000313" key="1">
    <source>
        <dbReference type="EMBL" id="KAH7914519.1"/>
    </source>
</evidence>
<organism evidence="1 2">
    <name type="scientific">Hygrophoropsis aurantiaca</name>
    <dbReference type="NCBI Taxonomy" id="72124"/>
    <lineage>
        <taxon>Eukaryota</taxon>
        <taxon>Fungi</taxon>
        <taxon>Dikarya</taxon>
        <taxon>Basidiomycota</taxon>
        <taxon>Agaricomycotina</taxon>
        <taxon>Agaricomycetes</taxon>
        <taxon>Agaricomycetidae</taxon>
        <taxon>Boletales</taxon>
        <taxon>Coniophorineae</taxon>
        <taxon>Hygrophoropsidaceae</taxon>
        <taxon>Hygrophoropsis</taxon>
    </lineage>
</organism>
<gene>
    <name evidence="1" type="ORF">BJ138DRAFT_1123411</name>
</gene>